<dbReference type="PANTHER" id="PTHR43791:SF18">
    <property type="entry name" value="NICOTINIC ACID TRANSPORTER TNA1, PUTATIVE (AFU_ORTHOLOGUE AFUA_3G03820)-RELATED"/>
    <property type="match status" value="1"/>
</dbReference>
<dbReference type="Proteomes" id="UP000799537">
    <property type="component" value="Unassembled WGS sequence"/>
</dbReference>
<evidence type="ECO:0000259" key="7">
    <source>
        <dbReference type="PROSITE" id="PS50850"/>
    </source>
</evidence>
<feature type="transmembrane region" description="Helical" evidence="6">
    <location>
        <begin position="73"/>
        <end position="93"/>
    </location>
</feature>
<dbReference type="RefSeq" id="XP_033668079.1">
    <property type="nucleotide sequence ID" value="XM_033816846.1"/>
</dbReference>
<dbReference type="Gene3D" id="1.20.1250.20">
    <property type="entry name" value="MFS general substrate transporter like domains"/>
    <property type="match status" value="2"/>
</dbReference>
<feature type="domain" description="Major facilitator superfamily (MFS) profile" evidence="7">
    <location>
        <begin position="8"/>
        <end position="428"/>
    </location>
</feature>
<feature type="transmembrane region" description="Helical" evidence="6">
    <location>
        <begin position="45"/>
        <end position="61"/>
    </location>
</feature>
<keyword evidence="2" id="KW-0813">Transport</keyword>
<reference evidence="8" key="1">
    <citation type="journal article" date="2020" name="Stud. Mycol.">
        <title>101 Dothideomycetes genomes: a test case for predicting lifestyles and emergence of pathogens.</title>
        <authorList>
            <person name="Haridas S."/>
            <person name="Albert R."/>
            <person name="Binder M."/>
            <person name="Bloem J."/>
            <person name="Labutti K."/>
            <person name="Salamov A."/>
            <person name="Andreopoulos B."/>
            <person name="Baker S."/>
            <person name="Barry K."/>
            <person name="Bills G."/>
            <person name="Bluhm B."/>
            <person name="Cannon C."/>
            <person name="Castanera R."/>
            <person name="Culley D."/>
            <person name="Daum C."/>
            <person name="Ezra D."/>
            <person name="Gonzalez J."/>
            <person name="Henrissat B."/>
            <person name="Kuo A."/>
            <person name="Liang C."/>
            <person name="Lipzen A."/>
            <person name="Lutzoni F."/>
            <person name="Magnuson J."/>
            <person name="Mondo S."/>
            <person name="Nolan M."/>
            <person name="Ohm R."/>
            <person name="Pangilinan J."/>
            <person name="Park H.-J."/>
            <person name="Ramirez L."/>
            <person name="Alfaro M."/>
            <person name="Sun H."/>
            <person name="Tritt A."/>
            <person name="Yoshinaga Y."/>
            <person name="Zwiers L.-H."/>
            <person name="Turgeon B."/>
            <person name="Goodwin S."/>
            <person name="Spatafora J."/>
            <person name="Crous P."/>
            <person name="Grigoriev I."/>
        </authorList>
    </citation>
    <scope>NUCLEOTIDE SEQUENCE</scope>
    <source>
        <strain evidence="8">ATCC 36951</strain>
    </source>
</reference>
<dbReference type="InterPro" id="IPR011701">
    <property type="entry name" value="MFS"/>
</dbReference>
<feature type="transmembrane region" description="Helical" evidence="6">
    <location>
        <begin position="134"/>
        <end position="155"/>
    </location>
</feature>
<keyword evidence="3 6" id="KW-0812">Transmembrane</keyword>
<feature type="transmembrane region" description="Helical" evidence="6">
    <location>
        <begin position="306"/>
        <end position="326"/>
    </location>
</feature>
<keyword evidence="4 6" id="KW-1133">Transmembrane helix</keyword>
<evidence type="ECO:0000313" key="9">
    <source>
        <dbReference type="Proteomes" id="UP000799537"/>
    </source>
</evidence>
<dbReference type="GO" id="GO:0016020">
    <property type="term" value="C:membrane"/>
    <property type="evidence" value="ECO:0007669"/>
    <property type="project" value="UniProtKB-SubCell"/>
</dbReference>
<dbReference type="InterPro" id="IPR036259">
    <property type="entry name" value="MFS_trans_sf"/>
</dbReference>
<keyword evidence="9" id="KW-1185">Reference proteome</keyword>
<evidence type="ECO:0000256" key="6">
    <source>
        <dbReference type="SAM" id="Phobius"/>
    </source>
</evidence>
<evidence type="ECO:0000256" key="1">
    <source>
        <dbReference type="ARBA" id="ARBA00004141"/>
    </source>
</evidence>
<evidence type="ECO:0000256" key="5">
    <source>
        <dbReference type="ARBA" id="ARBA00023136"/>
    </source>
</evidence>
<dbReference type="GeneID" id="54570118"/>
<comment type="subcellular location">
    <subcellularLocation>
        <location evidence="1">Membrane</location>
        <topology evidence="1">Multi-pass membrane protein</topology>
    </subcellularLocation>
</comment>
<dbReference type="InterPro" id="IPR020846">
    <property type="entry name" value="MFS_dom"/>
</dbReference>
<evidence type="ECO:0000256" key="2">
    <source>
        <dbReference type="ARBA" id="ARBA00022448"/>
    </source>
</evidence>
<keyword evidence="5 6" id="KW-0472">Membrane</keyword>
<protein>
    <recommendedName>
        <fullName evidence="7">Major facilitator superfamily (MFS) profile domain-containing protein</fullName>
    </recommendedName>
</protein>
<accession>A0A6A6CM04</accession>
<gene>
    <name evidence="8" type="ORF">M409DRAFT_66224</name>
</gene>
<organism evidence="8 9">
    <name type="scientific">Zasmidium cellare ATCC 36951</name>
    <dbReference type="NCBI Taxonomy" id="1080233"/>
    <lineage>
        <taxon>Eukaryota</taxon>
        <taxon>Fungi</taxon>
        <taxon>Dikarya</taxon>
        <taxon>Ascomycota</taxon>
        <taxon>Pezizomycotina</taxon>
        <taxon>Dothideomycetes</taxon>
        <taxon>Dothideomycetidae</taxon>
        <taxon>Mycosphaerellales</taxon>
        <taxon>Mycosphaerellaceae</taxon>
        <taxon>Zasmidium</taxon>
    </lineage>
</organism>
<feature type="transmembrane region" description="Helical" evidence="6">
    <location>
        <begin position="338"/>
        <end position="357"/>
    </location>
</feature>
<name>A0A6A6CM04_ZASCE</name>
<dbReference type="OrthoDB" id="2962993at2759"/>
<feature type="transmembrane region" description="Helical" evidence="6">
    <location>
        <begin position="369"/>
        <end position="386"/>
    </location>
</feature>
<feature type="transmembrane region" description="Helical" evidence="6">
    <location>
        <begin position="99"/>
        <end position="122"/>
    </location>
</feature>
<dbReference type="FunFam" id="1.20.1250.20:FF:000013">
    <property type="entry name" value="MFS general substrate transporter"/>
    <property type="match status" value="1"/>
</dbReference>
<dbReference type="GO" id="GO:0022857">
    <property type="term" value="F:transmembrane transporter activity"/>
    <property type="evidence" value="ECO:0007669"/>
    <property type="project" value="InterPro"/>
</dbReference>
<dbReference type="SUPFAM" id="SSF103473">
    <property type="entry name" value="MFS general substrate transporter"/>
    <property type="match status" value="1"/>
</dbReference>
<evidence type="ECO:0000256" key="3">
    <source>
        <dbReference type="ARBA" id="ARBA00022692"/>
    </source>
</evidence>
<feature type="transmembrane region" description="Helical" evidence="6">
    <location>
        <begin position="398"/>
        <end position="422"/>
    </location>
</feature>
<dbReference type="Pfam" id="PF07690">
    <property type="entry name" value="MFS_1"/>
    <property type="match status" value="1"/>
</dbReference>
<dbReference type="FunFam" id="1.20.1250.20:FF:000034">
    <property type="entry name" value="MFS general substrate transporter"/>
    <property type="match status" value="1"/>
</dbReference>
<proteinExistence type="predicted"/>
<feature type="transmembrane region" description="Helical" evidence="6">
    <location>
        <begin position="242"/>
        <end position="267"/>
    </location>
</feature>
<dbReference type="PROSITE" id="PS50850">
    <property type="entry name" value="MFS"/>
    <property type="match status" value="1"/>
</dbReference>
<evidence type="ECO:0000313" key="8">
    <source>
        <dbReference type="EMBL" id="KAF2167190.1"/>
    </source>
</evidence>
<dbReference type="AlphaFoldDB" id="A0A6A6CM04"/>
<feature type="transmembrane region" description="Helical" evidence="6">
    <location>
        <begin position="167"/>
        <end position="188"/>
    </location>
</feature>
<sequence>MRRVDWRLLPLLSLFYLLSFLDRTNIANAKVAGMNHDLHLTGAQYNMALTVFFFPYFRFEVQSNIVLKLVKPSLWISFLMLCWGVVMTCQGLVQSYGQLIATRVLLGFFESGFFPAASYLLTTWYCRFEVQTRLAIFFSAASAASAFSGLLAFGIQHMDGAGGYAGWRWIFILEGIFTVVAGSGLYWLPADSPQTASFLKPWEAEAINRRLEQDSGTGSGSIGTDDKFSWKTFRSAFFEWKIWVAVIVWGGNCIPLFGFTFMAPTIVHDLGYSAANAQLLTVPVYTLGVISTVVFSWLSDRRRTRWIFIVIPYTIAAVGFLGLLAVPQPRFPGSTYALLFFIPAGKYPGLIGILSWIGNNLAPSRKRAIGMGLLISIGNTGGLIGSNIFQEHQAPNYWLGYGFCSGILLAAIASTIVLKWAYERENRKREGWTEEDVRGKFTDGESADMGNKSPLYRYVV</sequence>
<feature type="transmembrane region" description="Helical" evidence="6">
    <location>
        <begin position="279"/>
        <end position="299"/>
    </location>
</feature>
<dbReference type="PANTHER" id="PTHR43791">
    <property type="entry name" value="PERMEASE-RELATED"/>
    <property type="match status" value="1"/>
</dbReference>
<evidence type="ECO:0000256" key="4">
    <source>
        <dbReference type="ARBA" id="ARBA00022989"/>
    </source>
</evidence>
<dbReference type="EMBL" id="ML993594">
    <property type="protein sequence ID" value="KAF2167190.1"/>
    <property type="molecule type" value="Genomic_DNA"/>
</dbReference>